<dbReference type="SUPFAM" id="SSF47090">
    <property type="entry name" value="PGBD-like"/>
    <property type="match status" value="1"/>
</dbReference>
<dbReference type="Gene3D" id="1.10.101.10">
    <property type="entry name" value="PGBD-like superfamily/PGBD"/>
    <property type="match status" value="1"/>
</dbReference>
<dbReference type="InterPro" id="IPR036365">
    <property type="entry name" value="PGBD-like_sf"/>
</dbReference>
<feature type="domain" description="Peptidoglycan binding-like" evidence="2">
    <location>
        <begin position="23"/>
        <end position="72"/>
    </location>
</feature>
<dbReference type="InterPro" id="IPR000400">
    <property type="entry name" value="Glyco_hydro_46"/>
</dbReference>
<evidence type="ECO:0000256" key="1">
    <source>
        <dbReference type="SAM" id="MobiDB-lite"/>
    </source>
</evidence>
<evidence type="ECO:0000259" key="2">
    <source>
        <dbReference type="Pfam" id="PF01471"/>
    </source>
</evidence>
<dbReference type="GO" id="GO:0005576">
    <property type="term" value="C:extracellular region"/>
    <property type="evidence" value="ECO:0007669"/>
    <property type="project" value="InterPro"/>
</dbReference>
<feature type="region of interest" description="Disordered" evidence="1">
    <location>
        <begin position="319"/>
        <end position="346"/>
    </location>
</feature>
<dbReference type="InterPro" id="IPR002477">
    <property type="entry name" value="Peptidoglycan-bd-like"/>
</dbReference>
<accession>A0A7Y0DYQ2</accession>
<dbReference type="AlphaFoldDB" id="A0A7Y0DYQ2"/>
<name>A0A7Y0DYQ2_9PROT</name>
<evidence type="ECO:0000313" key="4">
    <source>
        <dbReference type="Proteomes" id="UP000539372"/>
    </source>
</evidence>
<dbReference type="SUPFAM" id="SSF53955">
    <property type="entry name" value="Lysozyme-like"/>
    <property type="match status" value="1"/>
</dbReference>
<dbReference type="Gene3D" id="1.20.141.10">
    <property type="entry name" value="Chitosanase, subunit A, domain 1"/>
    <property type="match status" value="1"/>
</dbReference>
<proteinExistence type="predicted"/>
<dbReference type="EMBL" id="JABBNT010000001">
    <property type="protein sequence ID" value="NMM43246.1"/>
    <property type="molecule type" value="Genomic_DNA"/>
</dbReference>
<sequence length="346" mass="37133">MTHAQETPVFARRAAPGCQSVRGRLVESMQRRLTDGGYTVNGIDGIFGAGSERGLKAFQADAGLPPSGVLDGVSWSCLFPEHPVPETFDLCLALTGTFEGHGYGLAVGNFDGAGVTWGIIGFTLASGELATVLGDIEARAPGSLSRAFGGLTDELRRVLGSDRARRIAWADSISLGARKYRLREDWARGFARLGATEPAQAVQSARAREKFWRIAVRDAERFGLTGPLGHALCFDIAVQNGGINEIAEIRAAFDAEAHLDQRRRREIVAEKVAMGSREKYRQDVLNRKRCLALGSGTVHGSRYTLADWGLSDDDTEAETALPSDLALMPTGGLRTGSGSSFRNPSP</sequence>
<keyword evidence="4" id="KW-1185">Reference proteome</keyword>
<dbReference type="GO" id="GO:0005975">
    <property type="term" value="P:carbohydrate metabolic process"/>
    <property type="evidence" value="ECO:0007669"/>
    <property type="project" value="InterPro"/>
</dbReference>
<dbReference type="RefSeq" id="WP_169623539.1">
    <property type="nucleotide sequence ID" value="NZ_JABBNT010000001.1"/>
</dbReference>
<reference evidence="3 4" key="1">
    <citation type="submission" date="2020-04" db="EMBL/GenBank/DDBJ databases">
        <title>Rhodospirillaceae bacterium KN72 isolated from deep sea.</title>
        <authorList>
            <person name="Zhang D.-C."/>
        </authorList>
    </citation>
    <scope>NUCLEOTIDE SEQUENCE [LARGE SCALE GENOMIC DNA]</scope>
    <source>
        <strain evidence="3 4">KN72</strain>
    </source>
</reference>
<comment type="caution">
    <text evidence="3">The sequence shown here is derived from an EMBL/GenBank/DDBJ whole genome shotgun (WGS) entry which is preliminary data.</text>
</comment>
<dbReference type="InterPro" id="IPR023346">
    <property type="entry name" value="Lysozyme-like_dom_sf"/>
</dbReference>
<dbReference type="GO" id="GO:0016977">
    <property type="term" value="F:chitosanase activity"/>
    <property type="evidence" value="ECO:0007669"/>
    <property type="project" value="InterPro"/>
</dbReference>
<feature type="compositionally biased region" description="Polar residues" evidence="1">
    <location>
        <begin position="336"/>
        <end position="346"/>
    </location>
</feature>
<protein>
    <recommendedName>
        <fullName evidence="2">Peptidoglycan binding-like domain-containing protein</fullName>
    </recommendedName>
</protein>
<dbReference type="Proteomes" id="UP000539372">
    <property type="component" value="Unassembled WGS sequence"/>
</dbReference>
<gene>
    <name evidence="3" type="ORF">HH303_02070</name>
</gene>
<organism evidence="3 4">
    <name type="scientific">Pacificispira spongiicola</name>
    <dbReference type="NCBI Taxonomy" id="2729598"/>
    <lineage>
        <taxon>Bacteria</taxon>
        <taxon>Pseudomonadati</taxon>
        <taxon>Pseudomonadota</taxon>
        <taxon>Alphaproteobacteria</taxon>
        <taxon>Rhodospirillales</taxon>
        <taxon>Rhodospirillaceae</taxon>
        <taxon>Pacificispira</taxon>
    </lineage>
</organism>
<evidence type="ECO:0000313" key="3">
    <source>
        <dbReference type="EMBL" id="NMM43246.1"/>
    </source>
</evidence>
<dbReference type="InterPro" id="IPR036366">
    <property type="entry name" value="PGBDSf"/>
</dbReference>
<dbReference type="Pfam" id="PF01471">
    <property type="entry name" value="PG_binding_1"/>
    <property type="match status" value="1"/>
</dbReference>
<dbReference type="Pfam" id="PF01374">
    <property type="entry name" value="Glyco_hydro_46"/>
    <property type="match status" value="1"/>
</dbReference>